<evidence type="ECO:0008006" key="5">
    <source>
        <dbReference type="Google" id="ProtNLM"/>
    </source>
</evidence>
<gene>
    <name evidence="3" type="ORF">EH31_13865</name>
</gene>
<dbReference type="EMBL" id="JMIW01000006">
    <property type="protein sequence ID" value="KEO89117.1"/>
    <property type="molecule type" value="Genomic_DNA"/>
</dbReference>
<dbReference type="STRING" id="1044.EH31_13865"/>
<evidence type="ECO:0000313" key="4">
    <source>
        <dbReference type="Proteomes" id="UP000027647"/>
    </source>
</evidence>
<dbReference type="Proteomes" id="UP000027647">
    <property type="component" value="Unassembled WGS sequence"/>
</dbReference>
<dbReference type="Gene3D" id="1.20.1260.10">
    <property type="match status" value="1"/>
</dbReference>
<dbReference type="CDD" id="cd01048">
    <property type="entry name" value="Ferritin_like_AB2"/>
    <property type="match status" value="1"/>
</dbReference>
<feature type="signal peptide" evidence="2">
    <location>
        <begin position="1"/>
        <end position="24"/>
    </location>
</feature>
<accession>A0A074MU54</accession>
<feature type="compositionally biased region" description="Basic residues" evidence="1">
    <location>
        <begin position="165"/>
        <end position="175"/>
    </location>
</feature>
<sequence>MAGQKTLLALGALLLGSGCASTVAADPSTADGEALLMALDDEYRAEATYAAILDAFGEVRPFVNIIEAERRHADCAKAELDRLGITYESTNPYLGSIAAPATLLEACEQGVTAEIENIELYDRIIPAVEDEQVREILGRLQWASRERHLPAFERCVARGGVMGRGKGHGQGRGKGRGQGQGEGHGPRN</sequence>
<dbReference type="AlphaFoldDB" id="A0A074MU54"/>
<keyword evidence="2" id="KW-0732">Signal</keyword>
<name>A0A074MU54_ERYLO</name>
<keyword evidence="4" id="KW-1185">Reference proteome</keyword>
<dbReference type="RefSeq" id="WP_199797038.1">
    <property type="nucleotide sequence ID" value="NZ_JMIW01000006.1"/>
</dbReference>
<proteinExistence type="predicted"/>
<feature type="chain" id="PRO_5001699462" description="DUF2202 domain-containing protein" evidence="2">
    <location>
        <begin position="25"/>
        <end position="188"/>
    </location>
</feature>
<evidence type="ECO:0000256" key="1">
    <source>
        <dbReference type="SAM" id="MobiDB-lite"/>
    </source>
</evidence>
<feature type="region of interest" description="Disordered" evidence="1">
    <location>
        <begin position="160"/>
        <end position="188"/>
    </location>
</feature>
<protein>
    <recommendedName>
        <fullName evidence="5">DUF2202 domain-containing protein</fullName>
    </recommendedName>
</protein>
<dbReference type="SUPFAM" id="SSF47240">
    <property type="entry name" value="Ferritin-like"/>
    <property type="match status" value="1"/>
</dbReference>
<dbReference type="InterPro" id="IPR012347">
    <property type="entry name" value="Ferritin-like"/>
</dbReference>
<organism evidence="3 4">
    <name type="scientific">Erythrobacter longus</name>
    <dbReference type="NCBI Taxonomy" id="1044"/>
    <lineage>
        <taxon>Bacteria</taxon>
        <taxon>Pseudomonadati</taxon>
        <taxon>Pseudomonadota</taxon>
        <taxon>Alphaproteobacteria</taxon>
        <taxon>Sphingomonadales</taxon>
        <taxon>Erythrobacteraceae</taxon>
        <taxon>Erythrobacter/Porphyrobacter group</taxon>
        <taxon>Erythrobacter</taxon>
    </lineage>
</organism>
<evidence type="ECO:0000256" key="2">
    <source>
        <dbReference type="SAM" id="SignalP"/>
    </source>
</evidence>
<dbReference type="eggNOG" id="COG1633">
    <property type="taxonomic scope" value="Bacteria"/>
</dbReference>
<dbReference type="InterPro" id="IPR019243">
    <property type="entry name" value="DUF2202"/>
</dbReference>
<feature type="compositionally biased region" description="Gly residues" evidence="1">
    <location>
        <begin position="176"/>
        <end position="188"/>
    </location>
</feature>
<reference evidence="3 4" key="1">
    <citation type="submission" date="2014-04" db="EMBL/GenBank/DDBJ databases">
        <title>A comprehensive comparison of genomes of Erythrobacter spp. strains.</title>
        <authorList>
            <person name="Zheng Q."/>
        </authorList>
    </citation>
    <scope>NUCLEOTIDE SEQUENCE [LARGE SCALE GENOMIC DNA]</scope>
    <source>
        <strain evidence="3 4">DSM 6997</strain>
    </source>
</reference>
<dbReference type="InterPro" id="IPR009078">
    <property type="entry name" value="Ferritin-like_SF"/>
</dbReference>
<evidence type="ECO:0000313" key="3">
    <source>
        <dbReference type="EMBL" id="KEO89117.1"/>
    </source>
</evidence>
<dbReference type="PROSITE" id="PS51257">
    <property type="entry name" value="PROKAR_LIPOPROTEIN"/>
    <property type="match status" value="1"/>
</dbReference>
<comment type="caution">
    <text evidence="3">The sequence shown here is derived from an EMBL/GenBank/DDBJ whole genome shotgun (WGS) entry which is preliminary data.</text>
</comment>